<protein>
    <submittedName>
        <fullName evidence="1">Uncharacterized protein</fullName>
    </submittedName>
</protein>
<proteinExistence type="predicted"/>
<dbReference type="eggNOG" id="ENOG503368B">
    <property type="taxonomic scope" value="Bacteria"/>
</dbReference>
<name>A1SAV1_SHEAM</name>
<dbReference type="OrthoDB" id="7853506at2"/>
<dbReference type="RefSeq" id="WP_011761412.1">
    <property type="nucleotide sequence ID" value="NC_008700.1"/>
</dbReference>
<sequence>MSCYVYRDVPDYFISGFCAVRNSCDNFLNVLKVVEIVNNSVPIIDEEYPNDFDLVIFSGDFKRAIVKKNDGYFSMAIPFQVIFDNERLHFNCDSIGEEVDGRFISIMRNATSTLKEVSFSHEDVIYSIMENFRLELEEAMCYFDVFASLLTDDHGYFRFDDDQDNENGRIHPRYHFDIFYKNSSSIKIGMDRIADPDCLYALIDGSREKKYLSNG</sequence>
<organism evidence="1 2">
    <name type="scientific">Shewanella amazonensis (strain ATCC BAA-1098 / SB2B)</name>
    <dbReference type="NCBI Taxonomy" id="326297"/>
    <lineage>
        <taxon>Bacteria</taxon>
        <taxon>Pseudomonadati</taxon>
        <taxon>Pseudomonadota</taxon>
        <taxon>Gammaproteobacteria</taxon>
        <taxon>Alteromonadales</taxon>
        <taxon>Shewanellaceae</taxon>
        <taxon>Shewanella</taxon>
    </lineage>
</organism>
<dbReference type="EMBL" id="CP000507">
    <property type="protein sequence ID" value="ABM01508.1"/>
    <property type="molecule type" value="Genomic_DNA"/>
</dbReference>
<evidence type="ECO:0000313" key="1">
    <source>
        <dbReference type="EMBL" id="ABM01508.1"/>
    </source>
</evidence>
<keyword evidence="2" id="KW-1185">Reference proteome</keyword>
<dbReference type="HOGENOM" id="CLU_106633_0_0_6"/>
<dbReference type="AlphaFoldDB" id="A1SAV1"/>
<evidence type="ECO:0000313" key="2">
    <source>
        <dbReference type="Proteomes" id="UP000009175"/>
    </source>
</evidence>
<reference evidence="1 2" key="1">
    <citation type="submission" date="2006-12" db="EMBL/GenBank/DDBJ databases">
        <title>Complete sequence of Shewanella amazonensis SB2B.</title>
        <authorList>
            <consortium name="US DOE Joint Genome Institute"/>
            <person name="Copeland A."/>
            <person name="Lucas S."/>
            <person name="Lapidus A."/>
            <person name="Barry K."/>
            <person name="Detter J.C."/>
            <person name="Glavina del Rio T."/>
            <person name="Hammon N."/>
            <person name="Israni S."/>
            <person name="Dalin E."/>
            <person name="Tice H."/>
            <person name="Pitluck S."/>
            <person name="Munk A.C."/>
            <person name="Brettin T."/>
            <person name="Bruce D."/>
            <person name="Han C."/>
            <person name="Tapia R."/>
            <person name="Gilna P."/>
            <person name="Schmutz J."/>
            <person name="Larimer F."/>
            <person name="Land M."/>
            <person name="Hauser L."/>
            <person name="Kyrpides N."/>
            <person name="Mikhailova N."/>
            <person name="Fredrickson J."/>
            <person name="Richardson P."/>
        </authorList>
    </citation>
    <scope>NUCLEOTIDE SEQUENCE [LARGE SCALE GENOMIC DNA]</scope>
    <source>
        <strain evidence="2">ATCC BAA-1098 / SB2B</strain>
    </source>
</reference>
<dbReference type="KEGG" id="saz:Sama_3305"/>
<gene>
    <name evidence="1" type="ordered locus">Sama_3305</name>
</gene>
<dbReference type="Proteomes" id="UP000009175">
    <property type="component" value="Chromosome"/>
</dbReference>
<accession>A1SAV1</accession>